<dbReference type="Pfam" id="PF00392">
    <property type="entry name" value="GntR"/>
    <property type="match status" value="1"/>
</dbReference>
<keyword evidence="3" id="KW-0804">Transcription</keyword>
<evidence type="ECO:0000256" key="2">
    <source>
        <dbReference type="ARBA" id="ARBA00023125"/>
    </source>
</evidence>
<evidence type="ECO:0000256" key="1">
    <source>
        <dbReference type="ARBA" id="ARBA00023015"/>
    </source>
</evidence>
<dbReference type="InterPro" id="IPR036390">
    <property type="entry name" value="WH_DNA-bd_sf"/>
</dbReference>
<evidence type="ECO:0000259" key="4">
    <source>
        <dbReference type="PROSITE" id="PS50949"/>
    </source>
</evidence>
<dbReference type="SUPFAM" id="SSF46785">
    <property type="entry name" value="Winged helix' DNA-binding domain"/>
    <property type="match status" value="1"/>
</dbReference>
<gene>
    <name evidence="5" type="ORF">LJ725_04235</name>
</gene>
<dbReference type="SUPFAM" id="SSF48008">
    <property type="entry name" value="GntR ligand-binding domain-like"/>
    <property type="match status" value="1"/>
</dbReference>
<proteinExistence type="predicted"/>
<organism evidence="5 6">
    <name type="scientific">Reyranella aquatilis</name>
    <dbReference type="NCBI Taxonomy" id="2035356"/>
    <lineage>
        <taxon>Bacteria</taxon>
        <taxon>Pseudomonadati</taxon>
        <taxon>Pseudomonadota</taxon>
        <taxon>Alphaproteobacteria</taxon>
        <taxon>Hyphomicrobiales</taxon>
        <taxon>Reyranellaceae</taxon>
        <taxon>Reyranella</taxon>
    </lineage>
</organism>
<accession>A0ABS8KQ10</accession>
<sequence length="245" mass="26945">MPRKPRKGDVAADEAVYGAIRRAMHMGRLSPGTKLQEPALARVLGVSRERVRKALHRLVHEGWLTAIPNRGTFVPSLTVEEMREIYDVRSMLEGAIVRRLSESHSAVAARRLKAHVAEEKAATRRADRGRLFELSGEFHVLLAELCGNDELTRLLRGLLIRSTMHFSIAAPQQFTNCAGPHDHGDIAEAILSGRADRAAKLMLGHLTGLVDLQAGRPARNQPVDLQVAFRGIDGQPAQSTGSRRP</sequence>
<dbReference type="Gene3D" id="1.20.120.530">
    <property type="entry name" value="GntR ligand-binding domain-like"/>
    <property type="match status" value="1"/>
</dbReference>
<evidence type="ECO:0000256" key="3">
    <source>
        <dbReference type="ARBA" id="ARBA00023163"/>
    </source>
</evidence>
<reference evidence="5 6" key="1">
    <citation type="submission" date="2021-11" db="EMBL/GenBank/DDBJ databases">
        <authorList>
            <person name="Lee D.-H."/>
            <person name="Kim S.-B."/>
        </authorList>
    </citation>
    <scope>NUCLEOTIDE SEQUENCE [LARGE SCALE GENOMIC DNA]</scope>
    <source>
        <strain evidence="5 6">KCTC 52223</strain>
    </source>
</reference>
<keyword evidence="6" id="KW-1185">Reference proteome</keyword>
<dbReference type="InterPro" id="IPR008920">
    <property type="entry name" value="TF_FadR/GntR_C"/>
</dbReference>
<dbReference type="SMART" id="SM00895">
    <property type="entry name" value="FCD"/>
    <property type="match status" value="1"/>
</dbReference>
<keyword evidence="1" id="KW-0805">Transcription regulation</keyword>
<evidence type="ECO:0000313" key="6">
    <source>
        <dbReference type="Proteomes" id="UP001198862"/>
    </source>
</evidence>
<evidence type="ECO:0000313" key="5">
    <source>
        <dbReference type="EMBL" id="MCC8428160.1"/>
    </source>
</evidence>
<keyword evidence="2" id="KW-0238">DNA-binding</keyword>
<dbReference type="EMBL" id="JAJISD010000001">
    <property type="protein sequence ID" value="MCC8428160.1"/>
    <property type="molecule type" value="Genomic_DNA"/>
</dbReference>
<dbReference type="PANTHER" id="PTHR43537:SF53">
    <property type="entry name" value="HTH-TYPE TRANSCRIPTIONAL REPRESSOR NANR"/>
    <property type="match status" value="1"/>
</dbReference>
<dbReference type="InterPro" id="IPR011711">
    <property type="entry name" value="GntR_C"/>
</dbReference>
<protein>
    <submittedName>
        <fullName evidence="5">GntR family transcriptional regulator</fullName>
    </submittedName>
</protein>
<name>A0ABS8KQ10_9HYPH</name>
<dbReference type="Pfam" id="PF07729">
    <property type="entry name" value="FCD"/>
    <property type="match status" value="1"/>
</dbReference>
<dbReference type="RefSeq" id="WP_230549357.1">
    <property type="nucleotide sequence ID" value="NZ_JAJISD010000001.1"/>
</dbReference>
<dbReference type="InterPro" id="IPR000524">
    <property type="entry name" value="Tscrpt_reg_HTH_GntR"/>
</dbReference>
<dbReference type="CDD" id="cd07377">
    <property type="entry name" value="WHTH_GntR"/>
    <property type="match status" value="1"/>
</dbReference>
<dbReference type="PROSITE" id="PS50949">
    <property type="entry name" value="HTH_GNTR"/>
    <property type="match status" value="1"/>
</dbReference>
<dbReference type="SMART" id="SM00345">
    <property type="entry name" value="HTH_GNTR"/>
    <property type="match status" value="1"/>
</dbReference>
<dbReference type="InterPro" id="IPR036388">
    <property type="entry name" value="WH-like_DNA-bd_sf"/>
</dbReference>
<dbReference type="PANTHER" id="PTHR43537">
    <property type="entry name" value="TRANSCRIPTIONAL REGULATOR, GNTR FAMILY"/>
    <property type="match status" value="1"/>
</dbReference>
<dbReference type="Proteomes" id="UP001198862">
    <property type="component" value="Unassembled WGS sequence"/>
</dbReference>
<feature type="domain" description="HTH gntR-type" evidence="4">
    <location>
        <begin position="10"/>
        <end position="77"/>
    </location>
</feature>
<dbReference type="Gene3D" id="1.10.10.10">
    <property type="entry name" value="Winged helix-like DNA-binding domain superfamily/Winged helix DNA-binding domain"/>
    <property type="match status" value="1"/>
</dbReference>
<comment type="caution">
    <text evidence="5">The sequence shown here is derived from an EMBL/GenBank/DDBJ whole genome shotgun (WGS) entry which is preliminary data.</text>
</comment>